<dbReference type="Proteomes" id="UP000030746">
    <property type="component" value="Unassembled WGS sequence"/>
</dbReference>
<dbReference type="CTD" id="20243584"/>
<dbReference type="KEGG" id="lgi:LOTGIDRAFT_176079"/>
<dbReference type="GeneID" id="20243584"/>
<dbReference type="EMBL" id="KB203324">
    <property type="protein sequence ID" value="ESO85138.1"/>
    <property type="molecule type" value="Genomic_DNA"/>
</dbReference>
<sequence length="210" mass="25477">MRLLGTWGTEFEILAACDLLQTDIYIFTNNKWVKYPVLQINNSYTPEAIYLHHKDENHYEVVDNVERSEPTLIDNNVDIQLSGKRKYLKKKRGSRWKPNKKRTNYFQNYNLVKKELNSGQKVRSNWKLANRTKKEIYNLNKRRRKQYQISYIKAHLKRKYTNQLRSILHTQYETILKPKLEDKYQNVLKPKLEDKYQNVLKPKLEDKYHN</sequence>
<dbReference type="Gene3D" id="3.90.70.80">
    <property type="match status" value="1"/>
</dbReference>
<dbReference type="STRING" id="225164.V3Z3D9"/>
<evidence type="ECO:0000313" key="2">
    <source>
        <dbReference type="Proteomes" id="UP000030746"/>
    </source>
</evidence>
<protein>
    <recommendedName>
        <fullName evidence="3">OTU domain-containing protein</fullName>
    </recommendedName>
</protein>
<dbReference type="AlphaFoldDB" id="V3Z3D9"/>
<dbReference type="HOGENOM" id="CLU_1312899_0_0_1"/>
<evidence type="ECO:0000313" key="1">
    <source>
        <dbReference type="EMBL" id="ESO85138.1"/>
    </source>
</evidence>
<organism evidence="1 2">
    <name type="scientific">Lottia gigantea</name>
    <name type="common">Giant owl limpet</name>
    <dbReference type="NCBI Taxonomy" id="225164"/>
    <lineage>
        <taxon>Eukaryota</taxon>
        <taxon>Metazoa</taxon>
        <taxon>Spiralia</taxon>
        <taxon>Lophotrochozoa</taxon>
        <taxon>Mollusca</taxon>
        <taxon>Gastropoda</taxon>
        <taxon>Patellogastropoda</taxon>
        <taxon>Lottioidea</taxon>
        <taxon>Lottiidae</taxon>
        <taxon>Lottia</taxon>
    </lineage>
</organism>
<reference evidence="1 2" key="1">
    <citation type="journal article" date="2013" name="Nature">
        <title>Insights into bilaterian evolution from three spiralian genomes.</title>
        <authorList>
            <person name="Simakov O."/>
            <person name="Marletaz F."/>
            <person name="Cho S.J."/>
            <person name="Edsinger-Gonzales E."/>
            <person name="Havlak P."/>
            <person name="Hellsten U."/>
            <person name="Kuo D.H."/>
            <person name="Larsson T."/>
            <person name="Lv J."/>
            <person name="Arendt D."/>
            <person name="Savage R."/>
            <person name="Osoegawa K."/>
            <person name="de Jong P."/>
            <person name="Grimwood J."/>
            <person name="Chapman J.A."/>
            <person name="Shapiro H."/>
            <person name="Aerts A."/>
            <person name="Otillar R.P."/>
            <person name="Terry A.Y."/>
            <person name="Boore J.L."/>
            <person name="Grigoriev I.V."/>
            <person name="Lindberg D.R."/>
            <person name="Seaver E.C."/>
            <person name="Weisblat D.A."/>
            <person name="Putnam N.H."/>
            <person name="Rokhsar D.S."/>
        </authorList>
    </citation>
    <scope>NUCLEOTIDE SEQUENCE [LARGE SCALE GENOMIC DNA]</scope>
</reference>
<accession>V3Z3D9</accession>
<feature type="non-terminal residue" evidence="1">
    <location>
        <position position="210"/>
    </location>
</feature>
<name>V3Z3D9_LOTGI</name>
<evidence type="ECO:0008006" key="3">
    <source>
        <dbReference type="Google" id="ProtNLM"/>
    </source>
</evidence>
<dbReference type="RefSeq" id="XP_009064174.1">
    <property type="nucleotide sequence ID" value="XM_009065926.1"/>
</dbReference>
<dbReference type="OrthoDB" id="10240595at2759"/>
<gene>
    <name evidence="1" type="ORF">LOTGIDRAFT_176079</name>
</gene>
<keyword evidence="2" id="KW-1185">Reference proteome</keyword>
<proteinExistence type="predicted"/>